<keyword evidence="2 5" id="KW-0808">Transferase</keyword>
<dbReference type="InterPro" id="IPR050320">
    <property type="entry name" value="N5-glutamine_MTase"/>
</dbReference>
<dbReference type="Pfam" id="PF17827">
    <property type="entry name" value="PrmC_N"/>
    <property type="match status" value="1"/>
</dbReference>
<dbReference type="CDD" id="cd02440">
    <property type="entry name" value="AdoMet_MTases"/>
    <property type="match status" value="1"/>
</dbReference>
<dbReference type="InterPro" id="IPR002052">
    <property type="entry name" value="DNA_methylase_N6_adenine_CS"/>
</dbReference>
<evidence type="ECO:0000256" key="5">
    <source>
        <dbReference type="HAMAP-Rule" id="MF_02126"/>
    </source>
</evidence>
<dbReference type="Gene3D" id="3.40.50.150">
    <property type="entry name" value="Vaccinia Virus protein VP39"/>
    <property type="match status" value="1"/>
</dbReference>
<dbReference type="RefSeq" id="WP_265134319.1">
    <property type="nucleotide sequence ID" value="NZ_FXTX01000008.1"/>
</dbReference>
<gene>
    <name evidence="5" type="primary">prmC</name>
    <name evidence="8" type="ORF">SAMN06264868_10815</name>
</gene>
<dbReference type="PANTHER" id="PTHR18895:SF74">
    <property type="entry name" value="MTRF1L RELEASE FACTOR GLUTAMINE METHYLTRANSFERASE"/>
    <property type="match status" value="1"/>
</dbReference>
<evidence type="ECO:0000256" key="2">
    <source>
        <dbReference type="ARBA" id="ARBA00022679"/>
    </source>
</evidence>
<keyword evidence="1 5" id="KW-0489">Methyltransferase</keyword>
<dbReference type="EMBL" id="FXTX01000008">
    <property type="protein sequence ID" value="SMP10736.1"/>
    <property type="molecule type" value="Genomic_DNA"/>
</dbReference>
<dbReference type="SUPFAM" id="SSF53335">
    <property type="entry name" value="S-adenosyl-L-methionine-dependent methyltransferases"/>
    <property type="match status" value="1"/>
</dbReference>
<dbReference type="PROSITE" id="PS00092">
    <property type="entry name" value="N6_MTASE"/>
    <property type="match status" value="1"/>
</dbReference>
<evidence type="ECO:0000256" key="3">
    <source>
        <dbReference type="ARBA" id="ARBA00022691"/>
    </source>
</evidence>
<sequence>MKLKELYEKVINKLKEAEIPNPQLEALIIISESLNIPKYKVITEPDLDIINYQEVLKVAEKRAKRYPLAYLINKKEFFGITFYIEEGVLIPRPETEILVEEILKILPTDKEIIGLDIGTGSGVVSLSLLKNRENLRMYATDISEKALKITEKNAKILKLYDRIKIIKSNLFENIDEKFDFIVSNPPYIPEEEYEYLQEEVKKEPKEALISKEGIYFYEEIIKQAKNYLKEDGFLAFEIGYNQAEKVKQILKSYGYEDIKIIKDLQDIERVIIARR</sequence>
<feature type="binding site" evidence="5">
    <location>
        <position position="141"/>
    </location>
    <ligand>
        <name>S-adenosyl-L-methionine</name>
        <dbReference type="ChEBI" id="CHEBI:59789"/>
    </ligand>
</feature>
<evidence type="ECO:0000313" key="8">
    <source>
        <dbReference type="EMBL" id="SMP10736.1"/>
    </source>
</evidence>
<dbReference type="Gene3D" id="1.10.8.10">
    <property type="entry name" value="DNA helicase RuvA subunit, C-terminal domain"/>
    <property type="match status" value="1"/>
</dbReference>
<dbReference type="InterPro" id="IPR019874">
    <property type="entry name" value="RF_methyltr_PrmC"/>
</dbReference>
<dbReference type="Pfam" id="PF05175">
    <property type="entry name" value="MTS"/>
    <property type="match status" value="1"/>
</dbReference>
<dbReference type="PANTHER" id="PTHR18895">
    <property type="entry name" value="HEMK METHYLTRANSFERASE"/>
    <property type="match status" value="1"/>
</dbReference>
<organism evidence="8 9">
    <name type="scientific">Venenivibrio stagnispumantis</name>
    <dbReference type="NCBI Taxonomy" id="407998"/>
    <lineage>
        <taxon>Bacteria</taxon>
        <taxon>Pseudomonadati</taxon>
        <taxon>Aquificota</taxon>
        <taxon>Aquificia</taxon>
        <taxon>Aquificales</taxon>
        <taxon>Hydrogenothermaceae</taxon>
        <taxon>Venenivibrio</taxon>
    </lineage>
</organism>
<dbReference type="GO" id="GO:0003676">
    <property type="term" value="F:nucleic acid binding"/>
    <property type="evidence" value="ECO:0007669"/>
    <property type="project" value="InterPro"/>
</dbReference>
<evidence type="ECO:0000256" key="1">
    <source>
        <dbReference type="ARBA" id="ARBA00022603"/>
    </source>
</evidence>
<dbReference type="Proteomes" id="UP001157947">
    <property type="component" value="Unassembled WGS sequence"/>
</dbReference>
<reference evidence="8" key="1">
    <citation type="submission" date="2017-05" db="EMBL/GenBank/DDBJ databases">
        <authorList>
            <person name="Varghese N."/>
            <person name="Submissions S."/>
        </authorList>
    </citation>
    <scope>NUCLEOTIDE SEQUENCE</scope>
    <source>
        <strain evidence="8">DSM 18763</strain>
    </source>
</reference>
<evidence type="ECO:0000313" key="9">
    <source>
        <dbReference type="Proteomes" id="UP001157947"/>
    </source>
</evidence>
<comment type="function">
    <text evidence="5">Methylates the class 1 translation termination release factors RF1/PrfA and RF2/PrfB on the glutamine residue of the universally conserved GGQ motif.</text>
</comment>
<comment type="catalytic activity">
    <reaction evidence="4 5">
        <text>L-glutaminyl-[peptide chain release factor] + S-adenosyl-L-methionine = N(5)-methyl-L-glutaminyl-[peptide chain release factor] + S-adenosyl-L-homocysteine + H(+)</text>
        <dbReference type="Rhea" id="RHEA:42896"/>
        <dbReference type="Rhea" id="RHEA-COMP:10271"/>
        <dbReference type="Rhea" id="RHEA-COMP:10272"/>
        <dbReference type="ChEBI" id="CHEBI:15378"/>
        <dbReference type="ChEBI" id="CHEBI:30011"/>
        <dbReference type="ChEBI" id="CHEBI:57856"/>
        <dbReference type="ChEBI" id="CHEBI:59789"/>
        <dbReference type="ChEBI" id="CHEBI:61891"/>
        <dbReference type="EC" id="2.1.1.297"/>
    </reaction>
</comment>
<dbReference type="HAMAP" id="MF_02126">
    <property type="entry name" value="RF_methyltr_PrmC"/>
    <property type="match status" value="1"/>
</dbReference>
<dbReference type="GO" id="GO:0102559">
    <property type="term" value="F:peptide chain release factor N(5)-glutamine methyltransferase activity"/>
    <property type="evidence" value="ECO:0007669"/>
    <property type="project" value="UniProtKB-EC"/>
</dbReference>
<dbReference type="InterPro" id="IPR007848">
    <property type="entry name" value="Small_mtfrase_dom"/>
</dbReference>
<feature type="domain" description="Release factor glutamine methyltransferase N-terminal" evidence="7">
    <location>
        <begin position="5"/>
        <end position="72"/>
    </location>
</feature>
<accession>A0AA46AE29</accession>
<dbReference type="AlphaFoldDB" id="A0AA46AE29"/>
<proteinExistence type="inferred from homology"/>
<dbReference type="InterPro" id="IPR040758">
    <property type="entry name" value="PrmC_N"/>
</dbReference>
<dbReference type="InterPro" id="IPR029063">
    <property type="entry name" value="SAM-dependent_MTases_sf"/>
</dbReference>
<feature type="domain" description="Methyltransferase small" evidence="6">
    <location>
        <begin position="103"/>
        <end position="192"/>
    </location>
</feature>
<dbReference type="NCBIfam" id="TIGR00536">
    <property type="entry name" value="hemK_fam"/>
    <property type="match status" value="1"/>
</dbReference>
<evidence type="ECO:0000259" key="7">
    <source>
        <dbReference type="Pfam" id="PF17827"/>
    </source>
</evidence>
<feature type="binding site" evidence="5">
    <location>
        <begin position="118"/>
        <end position="122"/>
    </location>
    <ligand>
        <name>S-adenosyl-L-methionine</name>
        <dbReference type="ChEBI" id="CHEBI:59789"/>
    </ligand>
</feature>
<dbReference type="GO" id="GO:0032259">
    <property type="term" value="P:methylation"/>
    <property type="evidence" value="ECO:0007669"/>
    <property type="project" value="UniProtKB-KW"/>
</dbReference>
<keyword evidence="9" id="KW-1185">Reference proteome</keyword>
<evidence type="ECO:0000259" key="6">
    <source>
        <dbReference type="Pfam" id="PF05175"/>
    </source>
</evidence>
<comment type="caution">
    <text evidence="8">The sequence shown here is derived from an EMBL/GenBank/DDBJ whole genome shotgun (WGS) entry which is preliminary data.</text>
</comment>
<comment type="caution">
    <text evidence="5">Lacks conserved residue(s) required for the propagation of feature annotation.</text>
</comment>
<protein>
    <recommendedName>
        <fullName evidence="5">Release factor glutamine methyltransferase</fullName>
        <shortName evidence="5">RF MTase</shortName>
        <ecNumber evidence="5">2.1.1.297</ecNumber>
    </recommendedName>
    <alternativeName>
        <fullName evidence="5">N5-glutamine methyltransferase PrmC</fullName>
    </alternativeName>
    <alternativeName>
        <fullName evidence="5">Protein-(glutamine-N5) MTase PrmC</fullName>
    </alternativeName>
    <alternativeName>
        <fullName evidence="5">Protein-glutamine N-methyltransferase PrmC</fullName>
    </alternativeName>
</protein>
<evidence type="ECO:0000256" key="4">
    <source>
        <dbReference type="ARBA" id="ARBA00048391"/>
    </source>
</evidence>
<dbReference type="FunFam" id="3.40.50.150:FF:000053">
    <property type="entry name" value="Release factor glutamine methyltransferase"/>
    <property type="match status" value="1"/>
</dbReference>
<name>A0AA46AE29_9AQUI</name>
<feature type="binding site" evidence="5">
    <location>
        <position position="184"/>
    </location>
    <ligand>
        <name>S-adenosyl-L-methionine</name>
        <dbReference type="ChEBI" id="CHEBI:59789"/>
    </ligand>
</feature>
<dbReference type="NCBIfam" id="TIGR03534">
    <property type="entry name" value="RF_mod_PrmC"/>
    <property type="match status" value="1"/>
</dbReference>
<comment type="similarity">
    <text evidence="5">Belongs to the protein N5-glutamine methyltransferase family. PrmC subfamily.</text>
</comment>
<keyword evidence="3 5" id="KW-0949">S-adenosyl-L-methionine</keyword>
<dbReference type="InterPro" id="IPR004556">
    <property type="entry name" value="HemK-like"/>
</dbReference>
<dbReference type="EC" id="2.1.1.297" evidence="5"/>
<feature type="binding site" evidence="5">
    <location>
        <begin position="184"/>
        <end position="187"/>
    </location>
    <ligand>
        <name>substrate</name>
    </ligand>
</feature>